<evidence type="ECO:0000259" key="7">
    <source>
        <dbReference type="SMART" id="SM00905"/>
    </source>
</evidence>
<dbReference type="EMBL" id="CP052766">
    <property type="protein sequence ID" value="QJR80307.1"/>
    <property type="molecule type" value="Genomic_DNA"/>
</dbReference>
<dbReference type="NCBIfam" id="TIGR00526">
    <property type="entry name" value="folB_dom"/>
    <property type="match status" value="1"/>
</dbReference>
<dbReference type="Proteomes" id="UP000219285">
    <property type="component" value="Chromosome"/>
</dbReference>
<evidence type="ECO:0000313" key="8">
    <source>
        <dbReference type="EMBL" id="QJR80307.1"/>
    </source>
</evidence>
<evidence type="ECO:0000256" key="6">
    <source>
        <dbReference type="RuleBase" id="RU362079"/>
    </source>
</evidence>
<dbReference type="Gene3D" id="3.30.1130.10">
    <property type="match status" value="1"/>
</dbReference>
<protein>
    <recommendedName>
        <fullName evidence="6">7,8-dihydroneopterin aldolase</fullName>
        <ecNumber evidence="6">4.1.2.25</ecNumber>
    </recommendedName>
</protein>
<reference evidence="8 9" key="2">
    <citation type="submission" date="2020-04" db="EMBL/GenBank/DDBJ databases">
        <title>Complete genome sequence of Alteromonas pelagimontana 5.12T.</title>
        <authorList>
            <person name="Sinha R.K."/>
            <person name="Krishnan K.P."/>
            <person name="Kurian J.P."/>
        </authorList>
    </citation>
    <scope>NUCLEOTIDE SEQUENCE [LARGE SCALE GENOMIC DNA]</scope>
    <source>
        <strain evidence="8 9">5.12</strain>
    </source>
</reference>
<feature type="domain" description="Dihydroneopterin aldolase/epimerase" evidence="7">
    <location>
        <begin position="4"/>
        <end position="114"/>
    </location>
</feature>
<keyword evidence="4 6" id="KW-0289">Folate biosynthesis</keyword>
<keyword evidence="5 6" id="KW-0456">Lyase</keyword>
<comment type="similarity">
    <text evidence="3 6">Belongs to the DHNA family.</text>
</comment>
<dbReference type="KEGG" id="apel:CA267_005700"/>
<evidence type="ECO:0000256" key="3">
    <source>
        <dbReference type="ARBA" id="ARBA00005708"/>
    </source>
</evidence>
<name>A0A6M4MBA2_9ALTE</name>
<comment type="pathway">
    <text evidence="2 6">Cofactor biosynthesis; tetrahydrofolate biosynthesis; 2-amino-4-hydroxy-6-hydroxymethyl-7,8-dihydropteridine diphosphate from 7,8-dihydroneopterin triphosphate: step 3/4.</text>
</comment>
<dbReference type="SUPFAM" id="SSF55620">
    <property type="entry name" value="Tetrahydrobiopterin biosynthesis enzymes-like"/>
    <property type="match status" value="1"/>
</dbReference>
<dbReference type="RefSeq" id="WP_075608382.1">
    <property type="nucleotide sequence ID" value="NZ_CP052766.1"/>
</dbReference>
<evidence type="ECO:0000256" key="5">
    <source>
        <dbReference type="ARBA" id="ARBA00023239"/>
    </source>
</evidence>
<dbReference type="OrthoDB" id="9810587at2"/>
<dbReference type="UniPathway" id="UPA00077">
    <property type="reaction ID" value="UER00154"/>
</dbReference>
<sequence length="118" mass="13126">MEQIIIQGLEVDTLIGVYDWERKRLTRLLLDIEIDADLSKAMQSDNVADTIDYAQLAEFVQQTAAGTSFELLEALGKAVMDAVLARFPIHAITLTIIKPDILPQATQVMVKMRQALPS</sequence>
<dbReference type="GO" id="GO:0004150">
    <property type="term" value="F:dihydroneopterin aldolase activity"/>
    <property type="evidence" value="ECO:0007669"/>
    <property type="project" value="UniProtKB-UniRule"/>
</dbReference>
<dbReference type="SMART" id="SM00905">
    <property type="entry name" value="FolB"/>
    <property type="match status" value="1"/>
</dbReference>
<dbReference type="PANTHER" id="PTHR42844">
    <property type="entry name" value="DIHYDRONEOPTERIN ALDOLASE 1-RELATED"/>
    <property type="match status" value="1"/>
</dbReference>
<dbReference type="Pfam" id="PF02152">
    <property type="entry name" value="FolB"/>
    <property type="match status" value="1"/>
</dbReference>
<dbReference type="GO" id="GO:0005737">
    <property type="term" value="C:cytoplasm"/>
    <property type="evidence" value="ECO:0007669"/>
    <property type="project" value="TreeGrafter"/>
</dbReference>
<dbReference type="GO" id="GO:0046656">
    <property type="term" value="P:folic acid biosynthetic process"/>
    <property type="evidence" value="ECO:0007669"/>
    <property type="project" value="UniProtKB-UniRule"/>
</dbReference>
<dbReference type="EC" id="4.1.2.25" evidence="6"/>
<accession>A0A6M4MBA2</accession>
<dbReference type="GO" id="GO:0046654">
    <property type="term" value="P:tetrahydrofolate biosynthetic process"/>
    <property type="evidence" value="ECO:0007669"/>
    <property type="project" value="UniProtKB-UniRule"/>
</dbReference>
<dbReference type="NCBIfam" id="TIGR00525">
    <property type="entry name" value="folB"/>
    <property type="match status" value="1"/>
</dbReference>
<dbReference type="PANTHER" id="PTHR42844:SF1">
    <property type="entry name" value="DIHYDRONEOPTERIN ALDOLASE 1-RELATED"/>
    <property type="match status" value="1"/>
</dbReference>
<reference evidence="9" key="1">
    <citation type="submission" date="2014-12" db="EMBL/GenBank/DDBJ databases">
        <title>Complete genome sequence of a multi-drug resistant Klebsiella pneumoniae.</title>
        <authorList>
            <person name="Hua X."/>
            <person name="Chen Q."/>
            <person name="Li X."/>
            <person name="Feng Y."/>
            <person name="Ruan Z."/>
            <person name="Yu Y."/>
        </authorList>
    </citation>
    <scope>NUCLEOTIDE SEQUENCE [LARGE SCALE GENOMIC DNA]</scope>
    <source>
        <strain evidence="9">5.12</strain>
    </source>
</reference>
<evidence type="ECO:0000256" key="4">
    <source>
        <dbReference type="ARBA" id="ARBA00022909"/>
    </source>
</evidence>
<evidence type="ECO:0000256" key="1">
    <source>
        <dbReference type="ARBA" id="ARBA00001353"/>
    </source>
</evidence>
<gene>
    <name evidence="8" type="primary">folB</name>
    <name evidence="8" type="ORF">CA267_005700</name>
</gene>
<proteinExistence type="inferred from homology"/>
<dbReference type="InterPro" id="IPR043133">
    <property type="entry name" value="GTP-CH-I_C/QueF"/>
</dbReference>
<evidence type="ECO:0000313" key="9">
    <source>
        <dbReference type="Proteomes" id="UP000219285"/>
    </source>
</evidence>
<evidence type="ECO:0000256" key="2">
    <source>
        <dbReference type="ARBA" id="ARBA00005013"/>
    </source>
</evidence>
<dbReference type="AlphaFoldDB" id="A0A6M4MBA2"/>
<organism evidence="8 9">
    <name type="scientific">Alteromonas pelagimontana</name>
    <dbReference type="NCBI Taxonomy" id="1858656"/>
    <lineage>
        <taxon>Bacteria</taxon>
        <taxon>Pseudomonadati</taxon>
        <taxon>Pseudomonadota</taxon>
        <taxon>Gammaproteobacteria</taxon>
        <taxon>Alteromonadales</taxon>
        <taxon>Alteromonadaceae</taxon>
        <taxon>Alteromonas/Salinimonas group</taxon>
        <taxon>Alteromonas</taxon>
    </lineage>
</organism>
<dbReference type="InterPro" id="IPR006156">
    <property type="entry name" value="Dihydroneopterin_aldolase"/>
</dbReference>
<comment type="function">
    <text evidence="6">Catalyzes the conversion of 7,8-dihydroneopterin to 6-hydroxymethyl-7,8-dihydropterin.</text>
</comment>
<keyword evidence="9" id="KW-1185">Reference proteome</keyword>
<dbReference type="InterPro" id="IPR006157">
    <property type="entry name" value="FolB_dom"/>
</dbReference>
<comment type="catalytic activity">
    <reaction evidence="1 6">
        <text>7,8-dihydroneopterin = 6-hydroxymethyl-7,8-dihydropterin + glycolaldehyde</text>
        <dbReference type="Rhea" id="RHEA:10540"/>
        <dbReference type="ChEBI" id="CHEBI:17001"/>
        <dbReference type="ChEBI" id="CHEBI:17071"/>
        <dbReference type="ChEBI" id="CHEBI:44841"/>
        <dbReference type="EC" id="4.1.2.25"/>
    </reaction>
</comment>